<protein>
    <submittedName>
        <fullName evidence="1">Uncharacterized protein</fullName>
    </submittedName>
</protein>
<evidence type="ECO:0000313" key="2">
    <source>
        <dbReference type="Proteomes" id="UP000267464"/>
    </source>
</evidence>
<proteinExistence type="predicted"/>
<gene>
    <name evidence="1" type="ORF">DZC73_11555</name>
</gene>
<dbReference type="AlphaFoldDB" id="A0A3N7JSQ0"/>
<sequence length="96" mass="10691">MPIGGLFADLELGVGAVNLPDGFFAASSAIQIEVIADWQREFETLRLRAMVRLYRDLAAALPQCSDAEKLERFRVTCQSLELDCPEDMPALLAKYE</sequence>
<reference evidence="1 2" key="1">
    <citation type="submission" date="2018-08" db="EMBL/GenBank/DDBJ databases">
        <authorList>
            <person name="Khan S.A."/>
            <person name="Jeon C.O."/>
            <person name="Chun B.H."/>
            <person name="Jeong S.E."/>
        </authorList>
    </citation>
    <scope>NUCLEOTIDE SEQUENCE [LARGE SCALE GENOMIC DNA]</scope>
    <source>
        <strain evidence="1 2">S-16</strain>
    </source>
</reference>
<dbReference type="Proteomes" id="UP000267464">
    <property type="component" value="Unassembled WGS sequence"/>
</dbReference>
<keyword evidence="2" id="KW-1185">Reference proteome</keyword>
<accession>A0A3N7JSQ0</accession>
<evidence type="ECO:0000313" key="1">
    <source>
        <dbReference type="EMBL" id="RQP23979.1"/>
    </source>
</evidence>
<comment type="caution">
    <text evidence="1">The sequence shown here is derived from an EMBL/GenBank/DDBJ whole genome shotgun (WGS) entry which is preliminary data.</text>
</comment>
<reference evidence="1 2" key="2">
    <citation type="submission" date="2018-12" db="EMBL/GenBank/DDBJ databases">
        <title>Rhizobacter gummiphilus sp. nov., a rubber-degrading bacterium isolated from the soil of a botanical garden in Japan.</title>
        <authorList>
            <person name="Shunsuke S.S."/>
        </authorList>
    </citation>
    <scope>NUCLEOTIDE SEQUENCE [LARGE SCALE GENOMIC DNA]</scope>
    <source>
        <strain evidence="1 2">S-16</strain>
    </source>
</reference>
<dbReference type="EMBL" id="QUSW01000003">
    <property type="protein sequence ID" value="RQP23979.1"/>
    <property type="molecule type" value="Genomic_DNA"/>
</dbReference>
<organism evidence="1 2">
    <name type="scientific">Piscinibacter terrae</name>
    <dbReference type="NCBI Taxonomy" id="2496871"/>
    <lineage>
        <taxon>Bacteria</taxon>
        <taxon>Pseudomonadati</taxon>
        <taxon>Pseudomonadota</taxon>
        <taxon>Betaproteobacteria</taxon>
        <taxon>Burkholderiales</taxon>
        <taxon>Sphaerotilaceae</taxon>
        <taxon>Piscinibacter</taxon>
    </lineage>
</organism>
<name>A0A3N7JSQ0_9BURK</name>